<reference evidence="1 2" key="1">
    <citation type="submission" date="2018-12" db="EMBL/GenBank/DDBJ databases">
        <authorList>
            <consortium name="Pathogen Informatics"/>
        </authorList>
    </citation>
    <scope>NUCLEOTIDE SEQUENCE [LARGE SCALE GENOMIC DNA]</scope>
    <source>
        <strain evidence="1 2">NCTC10783</strain>
    </source>
</reference>
<dbReference type="EMBL" id="LR134300">
    <property type="protein sequence ID" value="VEE47691.1"/>
    <property type="molecule type" value="Genomic_DNA"/>
</dbReference>
<sequence length="542" mass="61252">MSSYTSRLQRHLKNHAKQLRSVADTRHSEALDIAAADFGFSGWKQATAHMAMAEVRIRDAQASFASEVTRLAAELRVLPGYPYRLEDRTGVRFEPADKQQTEAVAKRLVLLQLFEDIHAPKGLCHSVSARLWFRAPMLFDDAAEICHGAPWKIRRISNALVNEPKASENAWLHVQPPTPEVARITIIEYLHALHSISVIRSLTGSPEEVVGHPGFKEFAGFALNALLAGKESKETLLKLLDHAGISAWVQATSGLIDPKRLYWVGRQESESMQPNEGVSMVIGPPLHPRLRRPLNSLSLEKHEELSAALVRVGKLVHGKAGLSRNLSEIRETLAGWMALEIGDQERANKCYFAMSRAYRAVPFLAPAEEKAARTAIQTIRDCTEAGYEHCTPRSRLLGQILQLQQKFDRWMEKTEGHWQKTTHKLPMDSIGLVATDPKHELSLDSESVWKQTAIMGGSSEANLIAAIRPHLFNSWKEDEEGLGYDFDAADFDSEQSILEHLHELAFYRYTGEALTRSQYEKEVRKAFYFEPEHVWFKQRKIR</sequence>
<dbReference type="AlphaFoldDB" id="A0A448BQT2"/>
<proteinExistence type="predicted"/>
<gene>
    <name evidence="1" type="ORF">NCTC10783_03584</name>
</gene>
<evidence type="ECO:0000313" key="2">
    <source>
        <dbReference type="Proteomes" id="UP000278078"/>
    </source>
</evidence>
<evidence type="ECO:0000313" key="1">
    <source>
        <dbReference type="EMBL" id="VEE47691.1"/>
    </source>
</evidence>
<name>A0A448BQT2_PSEFL</name>
<dbReference type="Proteomes" id="UP000278078">
    <property type="component" value="Chromosome"/>
</dbReference>
<protein>
    <submittedName>
        <fullName evidence="1">Uncharacterized protein</fullName>
    </submittedName>
</protein>
<organism evidence="1 2">
    <name type="scientific">Pseudomonas fluorescens</name>
    <dbReference type="NCBI Taxonomy" id="294"/>
    <lineage>
        <taxon>Bacteria</taxon>
        <taxon>Pseudomonadati</taxon>
        <taxon>Pseudomonadota</taxon>
        <taxon>Gammaproteobacteria</taxon>
        <taxon>Pseudomonadales</taxon>
        <taxon>Pseudomonadaceae</taxon>
        <taxon>Pseudomonas</taxon>
    </lineage>
</organism>
<dbReference type="Gene3D" id="1.20.1260.40">
    <property type="match status" value="1"/>
</dbReference>
<accession>A0A448BQT2</accession>